<dbReference type="RefSeq" id="WP_147824689.1">
    <property type="nucleotide sequence ID" value="NZ_BAAARG010000001.1"/>
</dbReference>
<gene>
    <name evidence="2" type="ORF">FVP60_02555</name>
</gene>
<evidence type="ECO:0000313" key="2">
    <source>
        <dbReference type="EMBL" id="TXK05879.1"/>
    </source>
</evidence>
<name>A0A5C8HR82_9MICO</name>
<keyword evidence="1" id="KW-0812">Transmembrane</keyword>
<dbReference type="Proteomes" id="UP000321196">
    <property type="component" value="Unassembled WGS sequence"/>
</dbReference>
<dbReference type="EMBL" id="VRSW01000001">
    <property type="protein sequence ID" value="TXK05879.1"/>
    <property type="molecule type" value="Genomic_DNA"/>
</dbReference>
<sequence length="59" mass="6594">MSKFTRALRSKLYDQSGDVPGWVLVTLMTAALVVALWFLAWPAFEGLFNDTIENMTNVG</sequence>
<evidence type="ECO:0000313" key="3">
    <source>
        <dbReference type="Proteomes" id="UP000321196"/>
    </source>
</evidence>
<feature type="transmembrane region" description="Helical" evidence="1">
    <location>
        <begin position="21"/>
        <end position="40"/>
    </location>
</feature>
<protein>
    <submittedName>
        <fullName evidence="2">Uncharacterized protein</fullName>
    </submittedName>
</protein>
<comment type="caution">
    <text evidence="2">The sequence shown here is derived from an EMBL/GenBank/DDBJ whole genome shotgun (WGS) entry which is preliminary data.</text>
</comment>
<organism evidence="2 3">
    <name type="scientific">Microbacterium mitrae</name>
    <dbReference type="NCBI Taxonomy" id="664640"/>
    <lineage>
        <taxon>Bacteria</taxon>
        <taxon>Bacillati</taxon>
        <taxon>Actinomycetota</taxon>
        <taxon>Actinomycetes</taxon>
        <taxon>Micrococcales</taxon>
        <taxon>Microbacteriaceae</taxon>
        <taxon>Microbacterium</taxon>
    </lineage>
</organism>
<proteinExistence type="predicted"/>
<accession>A0A5C8HR82</accession>
<reference evidence="2 3" key="1">
    <citation type="submission" date="2019-08" db="EMBL/GenBank/DDBJ databases">
        <authorList>
            <person name="Dong K."/>
        </authorList>
    </citation>
    <scope>NUCLEOTIDE SEQUENCE [LARGE SCALE GENOMIC DNA]</scope>
    <source>
        <strain evidence="2 3">M4-8</strain>
    </source>
</reference>
<keyword evidence="1" id="KW-1133">Transmembrane helix</keyword>
<dbReference type="AlphaFoldDB" id="A0A5C8HR82"/>
<evidence type="ECO:0000256" key="1">
    <source>
        <dbReference type="SAM" id="Phobius"/>
    </source>
</evidence>
<keyword evidence="1" id="KW-0472">Membrane</keyword>
<keyword evidence="3" id="KW-1185">Reference proteome</keyword>